<keyword evidence="5 7" id="KW-0597">Phosphoprotein</keyword>
<evidence type="ECO:0000259" key="9">
    <source>
        <dbReference type="PROSITE" id="PS50122"/>
    </source>
</evidence>
<feature type="domain" description="Response regulatory" evidence="8">
    <location>
        <begin position="6"/>
        <end position="123"/>
    </location>
</feature>
<evidence type="ECO:0000256" key="2">
    <source>
        <dbReference type="ARBA" id="ARBA00022500"/>
    </source>
</evidence>
<dbReference type="Pfam" id="PF00072">
    <property type="entry name" value="Response_reg"/>
    <property type="match status" value="1"/>
</dbReference>
<dbReference type="InterPro" id="IPR008248">
    <property type="entry name" value="CheB-like"/>
</dbReference>
<gene>
    <name evidence="5" type="primary">cheB</name>
    <name evidence="10" type="ORF">NQF64_06955</name>
</gene>
<keyword evidence="3 5" id="KW-0378">Hydrolase</keyword>
<dbReference type="InterPro" id="IPR001789">
    <property type="entry name" value="Sig_transdc_resp-reg_receiver"/>
</dbReference>
<dbReference type="InterPro" id="IPR011006">
    <property type="entry name" value="CheY-like_superfamily"/>
</dbReference>
<dbReference type="HAMAP" id="MF_00099">
    <property type="entry name" value="CheB_chemtxs"/>
    <property type="match status" value="1"/>
</dbReference>
<dbReference type="InterPro" id="IPR035909">
    <property type="entry name" value="CheB_C"/>
</dbReference>
<dbReference type="PANTHER" id="PTHR42872">
    <property type="entry name" value="PROTEIN-GLUTAMATE METHYLESTERASE/PROTEIN-GLUTAMINE GLUTAMINASE"/>
    <property type="match status" value="1"/>
</dbReference>
<evidence type="ECO:0000256" key="1">
    <source>
        <dbReference type="ARBA" id="ARBA00022490"/>
    </source>
</evidence>
<dbReference type="InterPro" id="IPR000673">
    <property type="entry name" value="Sig_transdc_resp-reg_Me-estase"/>
</dbReference>
<comment type="similarity">
    <text evidence="5">Belongs to the CheB family.</text>
</comment>
<evidence type="ECO:0000256" key="3">
    <source>
        <dbReference type="ARBA" id="ARBA00022801"/>
    </source>
</evidence>
<name>A0ABT3W847_9PROT</name>
<comment type="catalytic activity">
    <reaction evidence="5">
        <text>L-glutaminyl-[protein] + H2O = L-glutamyl-[protein] + NH4(+)</text>
        <dbReference type="Rhea" id="RHEA:16441"/>
        <dbReference type="Rhea" id="RHEA-COMP:10207"/>
        <dbReference type="Rhea" id="RHEA-COMP:10208"/>
        <dbReference type="ChEBI" id="CHEBI:15377"/>
        <dbReference type="ChEBI" id="CHEBI:28938"/>
        <dbReference type="ChEBI" id="CHEBI:29973"/>
        <dbReference type="ChEBI" id="CHEBI:30011"/>
        <dbReference type="EC" id="3.5.1.44"/>
    </reaction>
</comment>
<comment type="function">
    <text evidence="5">Involved in chemotaxis. Part of a chemotaxis signal transduction system that modulates chemotaxis in response to various stimuli. Catalyzes the demethylation of specific methylglutamate residues introduced into the chemoreceptors (methyl-accepting chemotaxis proteins or MCP) by CheR. Also mediates the irreversible deamidation of specific glutamine residues to glutamic acid.</text>
</comment>
<dbReference type="CDD" id="cd17541">
    <property type="entry name" value="REC_CheB-like"/>
    <property type="match status" value="1"/>
</dbReference>
<dbReference type="PIRSF" id="PIRSF000876">
    <property type="entry name" value="RR_chemtxs_CheB"/>
    <property type="match status" value="1"/>
</dbReference>
<feature type="domain" description="CheB-type methylesterase" evidence="9">
    <location>
        <begin position="153"/>
        <end position="349"/>
    </location>
</feature>
<dbReference type="Pfam" id="PF01339">
    <property type="entry name" value="CheB_methylest"/>
    <property type="match status" value="1"/>
</dbReference>
<comment type="domain">
    <text evidence="5">Contains a C-terminal catalytic domain, and an N-terminal region which modulates catalytic activity.</text>
</comment>
<dbReference type="Proteomes" id="UP001165648">
    <property type="component" value="Unassembled WGS sequence"/>
</dbReference>
<dbReference type="SMART" id="SM00448">
    <property type="entry name" value="REC"/>
    <property type="match status" value="1"/>
</dbReference>
<protein>
    <recommendedName>
        <fullName evidence="5">Protein-glutamate methylesterase/protein-glutamine glutaminase</fullName>
        <ecNumber evidence="5">3.1.1.61</ecNumber>
        <ecNumber evidence="5">3.5.1.44</ecNumber>
    </recommendedName>
</protein>
<evidence type="ECO:0000256" key="6">
    <source>
        <dbReference type="PROSITE-ProRule" id="PRU00050"/>
    </source>
</evidence>
<keyword evidence="1 5" id="KW-0963">Cytoplasm</keyword>
<comment type="catalytic activity">
    <reaction evidence="4 5">
        <text>[protein]-L-glutamate 5-O-methyl ester + H2O = L-glutamyl-[protein] + methanol + H(+)</text>
        <dbReference type="Rhea" id="RHEA:23236"/>
        <dbReference type="Rhea" id="RHEA-COMP:10208"/>
        <dbReference type="Rhea" id="RHEA-COMP:10311"/>
        <dbReference type="ChEBI" id="CHEBI:15377"/>
        <dbReference type="ChEBI" id="CHEBI:15378"/>
        <dbReference type="ChEBI" id="CHEBI:17790"/>
        <dbReference type="ChEBI" id="CHEBI:29973"/>
        <dbReference type="ChEBI" id="CHEBI:82795"/>
        <dbReference type="EC" id="3.1.1.61"/>
    </reaction>
</comment>
<dbReference type="CDD" id="cd16432">
    <property type="entry name" value="CheB_Rec"/>
    <property type="match status" value="1"/>
</dbReference>
<accession>A0ABT3W847</accession>
<dbReference type="Gene3D" id="3.40.50.2300">
    <property type="match status" value="1"/>
</dbReference>
<dbReference type="SUPFAM" id="SSF52738">
    <property type="entry name" value="Methylesterase CheB, C-terminal domain"/>
    <property type="match status" value="1"/>
</dbReference>
<dbReference type="SUPFAM" id="SSF52172">
    <property type="entry name" value="CheY-like"/>
    <property type="match status" value="1"/>
</dbReference>
<dbReference type="PROSITE" id="PS50122">
    <property type="entry name" value="CHEB"/>
    <property type="match status" value="1"/>
</dbReference>
<keyword evidence="2 5" id="KW-0145">Chemotaxis</keyword>
<dbReference type="Gene3D" id="3.40.50.180">
    <property type="entry name" value="Methylesterase CheB, C-terminal domain"/>
    <property type="match status" value="1"/>
</dbReference>
<dbReference type="EC" id="3.1.1.61" evidence="5"/>
<feature type="active site" evidence="5 6">
    <location>
        <position position="294"/>
    </location>
</feature>
<evidence type="ECO:0000256" key="5">
    <source>
        <dbReference type="HAMAP-Rule" id="MF_00099"/>
    </source>
</evidence>
<evidence type="ECO:0000313" key="11">
    <source>
        <dbReference type="Proteomes" id="UP001165648"/>
    </source>
</evidence>
<evidence type="ECO:0000313" key="10">
    <source>
        <dbReference type="EMBL" id="MCX5614978.1"/>
    </source>
</evidence>
<comment type="caution">
    <text evidence="10">The sequence shown here is derived from an EMBL/GenBank/DDBJ whole genome shotgun (WGS) entry which is preliminary data.</text>
</comment>
<feature type="active site" evidence="5 6">
    <location>
        <position position="170"/>
    </location>
</feature>
<evidence type="ECO:0000256" key="4">
    <source>
        <dbReference type="ARBA" id="ARBA00048267"/>
    </source>
</evidence>
<evidence type="ECO:0000256" key="7">
    <source>
        <dbReference type="PROSITE-ProRule" id="PRU00169"/>
    </source>
</evidence>
<dbReference type="NCBIfam" id="NF001965">
    <property type="entry name" value="PRK00742.1"/>
    <property type="match status" value="1"/>
</dbReference>
<dbReference type="PROSITE" id="PS50110">
    <property type="entry name" value="RESPONSE_REGULATORY"/>
    <property type="match status" value="1"/>
</dbReference>
<feature type="active site" evidence="5 6">
    <location>
        <position position="196"/>
    </location>
</feature>
<dbReference type="EMBL" id="JANIDW010000003">
    <property type="protein sequence ID" value="MCX5614978.1"/>
    <property type="molecule type" value="Genomic_DNA"/>
</dbReference>
<comment type="PTM">
    <text evidence="5">Phosphorylated by CheA. Phosphorylation of the N-terminal regulatory domain activates the methylesterase activity.</text>
</comment>
<keyword evidence="11" id="KW-1185">Reference proteome</keyword>
<comment type="subcellular location">
    <subcellularLocation>
        <location evidence="5">Cytoplasm</location>
    </subcellularLocation>
</comment>
<dbReference type="EC" id="3.5.1.44" evidence="5"/>
<proteinExistence type="inferred from homology"/>
<feature type="modified residue" description="4-aspartylphosphate" evidence="5 7">
    <location>
        <position position="57"/>
    </location>
</feature>
<dbReference type="PANTHER" id="PTHR42872:SF6">
    <property type="entry name" value="PROTEIN-GLUTAMATE METHYLESTERASE_PROTEIN-GLUTAMINE GLUTAMINASE"/>
    <property type="match status" value="1"/>
</dbReference>
<sequence>MGKRVKVLIVDDSRTARELIKRSFLKYPEIDVIGLASNPIEARDLIIADQPDVITLDIEMPGMNGLQFLEKIMRLRPIPVVMVSSMTTRGANTAITALQMGAFECFPKQSGTGEAFVGLGQIVLEAAGSRPGGVRHYKGPELGAVKPAMGAMPLPKLWRTHFDIVGIGSSTGGVEAIEEVLRDLPAQSPPIVVCQHMPSLYTASFAQRLDSIIPQLSIAEAKDGESLAPGMVRIAPGGTQHLLVGGQASQLVTRLKAGEPVGGHRPAVDSLFHSIAQTVGRSALGIILTGMGRDGAEGLLAMRRAGARTIGQDKASSVVYGMPRVAAELGAVEHEVALAEIPRLAMGLL</sequence>
<organism evidence="10 11">
    <name type="scientific">Bombella saccharophila</name>
    <dbReference type="NCBI Taxonomy" id="2967338"/>
    <lineage>
        <taxon>Bacteria</taxon>
        <taxon>Pseudomonadati</taxon>
        <taxon>Pseudomonadota</taxon>
        <taxon>Alphaproteobacteria</taxon>
        <taxon>Acetobacterales</taxon>
        <taxon>Acetobacteraceae</taxon>
        <taxon>Bombella</taxon>
    </lineage>
</organism>
<reference evidence="10 11" key="1">
    <citation type="submission" date="2022-07" db="EMBL/GenBank/DDBJ databases">
        <title>Bombella genomes.</title>
        <authorList>
            <person name="Harer L."/>
            <person name="Styblova S."/>
            <person name="Ehrmann M."/>
        </authorList>
    </citation>
    <scope>NUCLEOTIDE SEQUENCE [LARGE SCALE GENOMIC DNA]</scope>
    <source>
        <strain evidence="10 11">TMW 2.2558</strain>
    </source>
</reference>
<evidence type="ECO:0000259" key="8">
    <source>
        <dbReference type="PROSITE" id="PS50110"/>
    </source>
</evidence>
<dbReference type="RefSeq" id="WP_099026887.1">
    <property type="nucleotide sequence ID" value="NZ_JANIDW010000003.1"/>
</dbReference>